<evidence type="ECO:0000313" key="1">
    <source>
        <dbReference type="EMBL" id="GAA5172105.1"/>
    </source>
</evidence>
<dbReference type="Proteomes" id="UP001500074">
    <property type="component" value="Unassembled WGS sequence"/>
</dbReference>
<sequence>MIWHLVAAAFAGLGAAGVALLLRLLSGKRLPRWIVPVCAGLGMLAYQINYEYAWYGYKRQQLPESAQVVSTEKSQMLWRPWTYLYPLTTAFSVVDRNDRMASQANGERLVEFILYRFERQYRDLLTYQTYLLNCATREMVPLNADNRQPDVERLRQLERSDPLLEAVCSE</sequence>
<proteinExistence type="predicted"/>
<evidence type="ECO:0000313" key="2">
    <source>
        <dbReference type="Proteomes" id="UP001500074"/>
    </source>
</evidence>
<dbReference type="RefSeq" id="WP_031382340.1">
    <property type="nucleotide sequence ID" value="NZ_BAABKI010000010.1"/>
</dbReference>
<accession>A0ABP9R6H7</accession>
<dbReference type="EMBL" id="BAABKI010000010">
    <property type="protein sequence ID" value="GAA5172105.1"/>
    <property type="molecule type" value="Genomic_DNA"/>
</dbReference>
<keyword evidence="2" id="KW-1185">Reference proteome</keyword>
<gene>
    <name evidence="1" type="ORF">GCM10023342_07970</name>
</gene>
<comment type="caution">
    <text evidence="1">The sequence shown here is derived from an EMBL/GenBank/DDBJ whole genome shotgun (WGS) entry which is preliminary data.</text>
</comment>
<protein>
    <submittedName>
        <fullName evidence="1">Uncharacterized protein</fullName>
    </submittedName>
</protein>
<organism evidence="1 2">
    <name type="scientific">Modicisalibacter zincidurans</name>
    <dbReference type="NCBI Taxonomy" id="1178777"/>
    <lineage>
        <taxon>Bacteria</taxon>
        <taxon>Pseudomonadati</taxon>
        <taxon>Pseudomonadota</taxon>
        <taxon>Gammaproteobacteria</taxon>
        <taxon>Oceanospirillales</taxon>
        <taxon>Halomonadaceae</taxon>
        <taxon>Modicisalibacter</taxon>
    </lineage>
</organism>
<name>A0ABP9R6H7_9GAMM</name>
<reference evidence="2" key="1">
    <citation type="journal article" date="2019" name="Int. J. Syst. Evol. Microbiol.">
        <title>The Global Catalogue of Microorganisms (GCM) 10K type strain sequencing project: providing services to taxonomists for standard genome sequencing and annotation.</title>
        <authorList>
            <consortium name="The Broad Institute Genomics Platform"/>
            <consortium name="The Broad Institute Genome Sequencing Center for Infectious Disease"/>
            <person name="Wu L."/>
            <person name="Ma J."/>
        </authorList>
    </citation>
    <scope>NUCLEOTIDE SEQUENCE [LARGE SCALE GENOMIC DNA]</scope>
    <source>
        <strain evidence="2">JCM 18472</strain>
    </source>
</reference>